<sequence>MNVQNKAPSKGRGRSMKKIERLTQEEILKQILDDHKKSLGKVVCIKIDERTSIEVPASMSEEDRAKRIKNYLKNSNFRPVK</sequence>
<proteinExistence type="predicted"/>
<accession>A0A212J823</accession>
<reference evidence="1" key="1">
    <citation type="submission" date="2016-04" db="EMBL/GenBank/DDBJ databases">
        <authorList>
            <person name="Evans L.H."/>
            <person name="Alamgir A."/>
            <person name="Owens N."/>
            <person name="Weber N.D."/>
            <person name="Virtaneva K."/>
            <person name="Barbian K."/>
            <person name="Babar A."/>
            <person name="Rosenke K."/>
        </authorList>
    </citation>
    <scope>NUCLEOTIDE SEQUENCE</scope>
    <source>
        <strain evidence="1">86-1</strain>
    </source>
</reference>
<evidence type="ECO:0000313" key="1">
    <source>
        <dbReference type="EMBL" id="SBV95592.1"/>
    </source>
</evidence>
<dbReference type="AlphaFoldDB" id="A0A212J823"/>
<gene>
    <name evidence="1" type="ORF">KL86DYS1_11433</name>
</gene>
<name>A0A212J823_9BACT</name>
<dbReference type="EMBL" id="FLUM01000001">
    <property type="protein sequence ID" value="SBV95592.1"/>
    <property type="molecule type" value="Genomic_DNA"/>
</dbReference>
<organism evidence="1">
    <name type="scientific">uncultured Dysgonomonas sp</name>
    <dbReference type="NCBI Taxonomy" id="206096"/>
    <lineage>
        <taxon>Bacteria</taxon>
        <taxon>Pseudomonadati</taxon>
        <taxon>Bacteroidota</taxon>
        <taxon>Bacteroidia</taxon>
        <taxon>Bacteroidales</taxon>
        <taxon>Dysgonomonadaceae</taxon>
        <taxon>Dysgonomonas</taxon>
        <taxon>environmental samples</taxon>
    </lineage>
</organism>
<protein>
    <submittedName>
        <fullName evidence="1">Uncharacterized protein</fullName>
    </submittedName>
</protein>